<accession>A0ABQ5AV07</accession>
<sequence length="755" mass="87326">MMTRHRLQTNREVCMYALPVSTIEPKNIKEAMFDHSWIESMKDELHQFEGLDVWEVVPRPDGKNIIAEEGIDFEESFAPVARLEAVRIFIAFIAHKNITFFQMDIKTSFLNGPLKEEVYVSQPDGFVDPDFLDHVYRLKKALYGIVDPNLFTRHHKGDILLIQVYVDDIIFGSTNLDFSKRFANLMKSNFEMSMTGELKFFLRLQVHQLPSGIFISHSQYAVELLKKHGLDECVSMSTNMATEKLDADLHGTPTDQTTYRRMIRGLMYLTERETKSINIVAQPQRPADVHQDELCPPKKRYALMDANKKVDLENPLCLDESRILVNILQNYPLRFSIAASLSVPWIYLGQFWHTLQEDGSKYKLKFMLDRKELTLTLDDFRTIFQLPQATDDNHDHFVPAPKFSKMAPFYVNNLGFTLDLRSTSNFKTTGLLQPWQTLCKMFSRCLTTCVTGHDQLPLQIMRMLYCFVNSIHVEYAELLWEGFHYLLTNPTTMIPYPRFTKLIMSHYMTTFPEISRRARDRYHNVADDVMIKNIFNSEKSKGVVGIKIPDWMISDEIKLTENYRLYAKVFGVDVPTTQSQPIEYTQGTHRTTSAPRTPNLIVAEGESSALRRYTIIKLRIPPRQSTRLTPPTLIPTTDEANDLVLQDTLQVSLAEHKSREELEATQNVKKVKKHLMVEEIKKLVEGTENVEENVEVASSPLRNHDNLSNPDTRLEPRSDKERLEVEKIVDISQPINVIEEEEESVDDNYVDRNNA</sequence>
<dbReference type="Proteomes" id="UP001151760">
    <property type="component" value="Unassembled WGS sequence"/>
</dbReference>
<feature type="domain" description="Reverse transcriptase Ty1/copia-type" evidence="2">
    <location>
        <begin position="69"/>
        <end position="145"/>
    </location>
</feature>
<dbReference type="Pfam" id="PF07727">
    <property type="entry name" value="RVT_2"/>
    <property type="match status" value="2"/>
</dbReference>
<keyword evidence="4" id="KW-1185">Reference proteome</keyword>
<evidence type="ECO:0000256" key="1">
    <source>
        <dbReference type="SAM" id="MobiDB-lite"/>
    </source>
</evidence>
<comment type="caution">
    <text evidence="3">The sequence shown here is derived from an EMBL/GenBank/DDBJ whole genome shotgun (WGS) entry which is preliminary data.</text>
</comment>
<name>A0ABQ5AV07_9ASTR</name>
<protein>
    <submittedName>
        <fullName evidence="3">Retrovirus-related pol polyprotein from transposon TNT 1-94</fullName>
    </submittedName>
</protein>
<feature type="domain" description="Reverse transcriptase Ty1/copia-type" evidence="2">
    <location>
        <begin position="150"/>
        <end position="240"/>
    </location>
</feature>
<proteinExistence type="predicted"/>
<gene>
    <name evidence="3" type="ORF">Tco_0840937</name>
</gene>
<feature type="region of interest" description="Disordered" evidence="1">
    <location>
        <begin position="690"/>
        <end position="721"/>
    </location>
</feature>
<reference evidence="3" key="2">
    <citation type="submission" date="2022-01" db="EMBL/GenBank/DDBJ databases">
        <authorList>
            <person name="Yamashiro T."/>
            <person name="Shiraishi A."/>
            <person name="Satake H."/>
            <person name="Nakayama K."/>
        </authorList>
    </citation>
    <scope>NUCLEOTIDE SEQUENCE</scope>
</reference>
<evidence type="ECO:0000259" key="2">
    <source>
        <dbReference type="Pfam" id="PF07727"/>
    </source>
</evidence>
<reference evidence="3" key="1">
    <citation type="journal article" date="2022" name="Int. J. Mol. Sci.">
        <title>Draft Genome of Tanacetum Coccineum: Genomic Comparison of Closely Related Tanacetum-Family Plants.</title>
        <authorList>
            <person name="Yamashiro T."/>
            <person name="Shiraishi A."/>
            <person name="Nakayama K."/>
            <person name="Satake H."/>
        </authorList>
    </citation>
    <scope>NUCLEOTIDE SEQUENCE</scope>
</reference>
<feature type="compositionally biased region" description="Basic and acidic residues" evidence="1">
    <location>
        <begin position="712"/>
        <end position="721"/>
    </location>
</feature>
<evidence type="ECO:0000313" key="3">
    <source>
        <dbReference type="EMBL" id="GJT06475.1"/>
    </source>
</evidence>
<dbReference type="EMBL" id="BQNB010012672">
    <property type="protein sequence ID" value="GJT06475.1"/>
    <property type="molecule type" value="Genomic_DNA"/>
</dbReference>
<evidence type="ECO:0000313" key="4">
    <source>
        <dbReference type="Proteomes" id="UP001151760"/>
    </source>
</evidence>
<organism evidence="3 4">
    <name type="scientific">Tanacetum coccineum</name>
    <dbReference type="NCBI Taxonomy" id="301880"/>
    <lineage>
        <taxon>Eukaryota</taxon>
        <taxon>Viridiplantae</taxon>
        <taxon>Streptophyta</taxon>
        <taxon>Embryophyta</taxon>
        <taxon>Tracheophyta</taxon>
        <taxon>Spermatophyta</taxon>
        <taxon>Magnoliopsida</taxon>
        <taxon>eudicotyledons</taxon>
        <taxon>Gunneridae</taxon>
        <taxon>Pentapetalae</taxon>
        <taxon>asterids</taxon>
        <taxon>campanulids</taxon>
        <taxon>Asterales</taxon>
        <taxon>Asteraceae</taxon>
        <taxon>Asteroideae</taxon>
        <taxon>Anthemideae</taxon>
        <taxon>Anthemidinae</taxon>
        <taxon>Tanacetum</taxon>
    </lineage>
</organism>
<dbReference type="InterPro" id="IPR013103">
    <property type="entry name" value="RVT_2"/>
</dbReference>